<feature type="binding site" evidence="14">
    <location>
        <position position="730"/>
    </location>
    <ligand>
        <name>ATP</name>
        <dbReference type="ChEBI" id="CHEBI:30616"/>
    </ligand>
</feature>
<feature type="binding site" evidence="14">
    <location>
        <position position="429"/>
    </location>
    <ligand>
        <name>ATP</name>
        <dbReference type="ChEBI" id="CHEBI:30616"/>
    </ligand>
</feature>
<dbReference type="InterPro" id="IPR023214">
    <property type="entry name" value="HAD_sf"/>
</dbReference>
<dbReference type="EMBL" id="JAIQCV010000008">
    <property type="protein sequence ID" value="KAH1074499.1"/>
    <property type="molecule type" value="Genomic_DNA"/>
</dbReference>
<feature type="binding site" evidence="14">
    <location>
        <position position="868"/>
    </location>
    <ligand>
        <name>ATP</name>
        <dbReference type="ChEBI" id="CHEBI:30616"/>
    </ligand>
</feature>
<feature type="binding site" evidence="15">
    <location>
        <position position="869"/>
    </location>
    <ligand>
        <name>Mg(2+)</name>
        <dbReference type="ChEBI" id="CHEBI:18420"/>
    </ligand>
</feature>
<dbReference type="SUPFAM" id="SSF81665">
    <property type="entry name" value="Calcium ATPase, transmembrane domain M"/>
    <property type="match status" value="1"/>
</dbReference>
<evidence type="ECO:0000256" key="16">
    <source>
        <dbReference type="RuleBase" id="RU362033"/>
    </source>
</evidence>
<feature type="binding site" evidence="14">
    <location>
        <position position="839"/>
    </location>
    <ligand>
        <name>ATP</name>
        <dbReference type="ChEBI" id="CHEBI:30616"/>
    </ligand>
</feature>
<evidence type="ECO:0000256" key="10">
    <source>
        <dbReference type="ARBA" id="ARBA00023136"/>
    </source>
</evidence>
<evidence type="ECO:0000256" key="4">
    <source>
        <dbReference type="ARBA" id="ARBA00022723"/>
    </source>
</evidence>
<feature type="binding site" evidence="14">
    <location>
        <position position="545"/>
    </location>
    <ligand>
        <name>ATP</name>
        <dbReference type="ChEBI" id="CHEBI:30616"/>
    </ligand>
</feature>
<dbReference type="GO" id="GO:0005886">
    <property type="term" value="C:plasma membrane"/>
    <property type="evidence" value="ECO:0007669"/>
    <property type="project" value="TreeGrafter"/>
</dbReference>
<sequence>MSGGRRRKVLMSRIYGIACGKASFKEDHSQIGGPGFSRVVYCNEPNSLEAGTRNYSDNYVSTTKYTVATFLPKSLFEQFRRVANFFFLVTGILSFTDIAPYSALSAIVPLIIVIGATMIKEGVEDWRRQQQDIEVNNRKVKVHQGDGNFHHTEWKNLRVGDIVKVEKDEFFPTDLILLASSYEDAVCYVETMNLDGETNLKLKQALEVTSSFHNDYNFRDFKAIVKCEDPNANLYSFVGTMEFEEQQHPLSPQQLLLRDSKLRNTDYIYGAVVFTGHDTKVMQNATDPPSKRSKIEKTMDRVIYLMFFIVFIMGFVGSIFFGIATENDYEGGRIKRRWYLRPDNAEIFFDPERAPVAAIYHFLTALLLYSYFIPISLYVSIEIVKVLQSIFINQDSHMYYEEADKPAHARTSNLNEELGQVDTILSDKTGTLTCNSMEFIKCSIAGTAYGRGVTEVERAIYRKKGSPVVHEPNGLNHIEDSADVNPSIKGFNFKDERIMNGNWVNEPRADVIQKFFRLLAICHTAIPEVDEENGNISYEAESPDEAAFVIAARVLGFEFHNRTQTSISLHELDPVSGKRVDRLYKLLNVLEFDSTRKRMSVIVRDEEGKLLLLCKGADSVMFERLAKGGRDFEEDTREHMNEYADAGLRTLVLAYRELSENEYEVFNEKMTEAKNSVSADRETLIDEVAEMIERDLILLGATAVEDKLQNGVPDCIDKLAQAGIKLWVLTGDKMETAINIGYACSLLRQGMKQIIINLDTPEIQSLEKTGDKDAVIKASRKSVMEQIVSGKAQVSALSAISDAFALIIDGKSLAYALEDDMKNIFLELAIGCASVICCRSSPKQKALVTRLVKLGTGKTTLAIGDGANDVGMLQEADIGIGISGVEGMQAVMSSDVAIAQFRYLERLLLVHGHWCYRRIASMICYFFYKNIAFGFTIFLYEAYTSFSAQPAYNDWFLTLFNVFFSSLPVIAMGVFDQDVSARFCLKFPLLYQEGVQNVLFSWRRIVSWMFNGFYSAIIIFFFCSRALEQQAFNDEGKTASRDILGGAMYTCIVWVVNLQMALSISYFTLIQHIVIWGTIAFWYVFQLAYGALPASFSTDAYRVFVEALAPAPSYWFITLFVVIATLTPYFLYSAIQMRFFPMYHEMIQWIRHEGLSDDPLYCEMVRQRSIRPTTVGFTARRAASRRQ</sequence>
<feature type="binding site" evidence="14">
    <location>
        <position position="592"/>
    </location>
    <ligand>
        <name>ATP</name>
        <dbReference type="ChEBI" id="CHEBI:30616"/>
    </ligand>
</feature>
<evidence type="ECO:0000256" key="13">
    <source>
        <dbReference type="PIRSR" id="PIRSR606539-1"/>
    </source>
</evidence>
<feature type="transmembrane region" description="Helical" evidence="16">
    <location>
        <begin position="358"/>
        <end position="379"/>
    </location>
</feature>
<dbReference type="CDD" id="cd02073">
    <property type="entry name" value="P-type_ATPase_APLT_Dnf-like"/>
    <property type="match status" value="1"/>
</dbReference>
<dbReference type="PANTHER" id="PTHR24092">
    <property type="entry name" value="PROBABLE PHOSPHOLIPID-TRANSPORTING ATPASE"/>
    <property type="match status" value="1"/>
</dbReference>
<dbReference type="Gene3D" id="2.70.150.10">
    <property type="entry name" value="Calcium-transporting ATPase, cytoplasmic transduction domain A"/>
    <property type="match status" value="1"/>
</dbReference>
<evidence type="ECO:0000259" key="17">
    <source>
        <dbReference type="Pfam" id="PF16209"/>
    </source>
</evidence>
<organism evidence="19 20">
    <name type="scientific">Gossypium stocksii</name>
    <dbReference type="NCBI Taxonomy" id="47602"/>
    <lineage>
        <taxon>Eukaryota</taxon>
        <taxon>Viridiplantae</taxon>
        <taxon>Streptophyta</taxon>
        <taxon>Embryophyta</taxon>
        <taxon>Tracheophyta</taxon>
        <taxon>Spermatophyta</taxon>
        <taxon>Magnoliopsida</taxon>
        <taxon>eudicotyledons</taxon>
        <taxon>Gunneridae</taxon>
        <taxon>Pentapetalae</taxon>
        <taxon>rosids</taxon>
        <taxon>malvids</taxon>
        <taxon>Malvales</taxon>
        <taxon>Malvaceae</taxon>
        <taxon>Malvoideae</taxon>
        <taxon>Gossypium</taxon>
    </lineage>
</organism>
<feature type="transmembrane region" description="Helical" evidence="16">
    <location>
        <begin position="1005"/>
        <end position="1027"/>
    </location>
</feature>
<dbReference type="AlphaFoldDB" id="A0A9D3V941"/>
<dbReference type="GO" id="GO:1901703">
    <property type="term" value="P:protein localization involved in auxin polar transport"/>
    <property type="evidence" value="ECO:0007669"/>
    <property type="project" value="UniProtKB-ARBA"/>
</dbReference>
<keyword evidence="4 15" id="KW-0479">Metal-binding</keyword>
<comment type="caution">
    <text evidence="19">The sequence shown here is derived from an EMBL/GenBank/DDBJ whole genome shotgun (WGS) entry which is preliminary data.</text>
</comment>
<keyword evidence="7 15" id="KW-0460">Magnesium</keyword>
<keyword evidence="5 14" id="KW-0547">Nucleotide-binding</keyword>
<dbReference type="GO" id="GO:0000287">
    <property type="term" value="F:magnesium ion binding"/>
    <property type="evidence" value="ECO:0007669"/>
    <property type="project" value="UniProtKB-UniRule"/>
</dbReference>
<dbReference type="EC" id="7.6.2.1" evidence="16"/>
<feature type="binding site" evidence="14">
    <location>
        <position position="649"/>
    </location>
    <ligand>
        <name>ATP</name>
        <dbReference type="ChEBI" id="CHEBI:30616"/>
    </ligand>
</feature>
<feature type="transmembrane region" description="Helical" evidence="16">
    <location>
        <begin position="101"/>
        <end position="119"/>
    </location>
</feature>
<feature type="binding site" evidence="14">
    <location>
        <position position="732"/>
    </location>
    <ligand>
        <name>ATP</name>
        <dbReference type="ChEBI" id="CHEBI:30616"/>
    </ligand>
</feature>
<gene>
    <name evidence="19" type="ORF">J1N35_026827</name>
</gene>
<feature type="binding site" evidence="14">
    <location>
        <position position="845"/>
    </location>
    <ligand>
        <name>ATP</name>
        <dbReference type="ChEBI" id="CHEBI:30616"/>
    </ligand>
</feature>
<feature type="binding site" evidence="15">
    <location>
        <position position="865"/>
    </location>
    <ligand>
        <name>Mg(2+)</name>
        <dbReference type="ChEBI" id="CHEBI:18420"/>
    </ligand>
</feature>
<dbReference type="InterPro" id="IPR036412">
    <property type="entry name" value="HAD-like_sf"/>
</dbReference>
<feature type="binding site" evidence="14">
    <location>
        <position position="427"/>
    </location>
    <ligand>
        <name>ATP</name>
        <dbReference type="ChEBI" id="CHEBI:30616"/>
    </ligand>
</feature>
<keyword evidence="9 16" id="KW-1133">Transmembrane helix</keyword>
<dbReference type="InterPro" id="IPR018303">
    <property type="entry name" value="ATPase_P-typ_P_site"/>
</dbReference>
<evidence type="ECO:0000256" key="8">
    <source>
        <dbReference type="ARBA" id="ARBA00022967"/>
    </source>
</evidence>
<proteinExistence type="inferred from homology"/>
<dbReference type="InterPro" id="IPR008250">
    <property type="entry name" value="ATPase_P-typ_transduc_dom_A_sf"/>
</dbReference>
<evidence type="ECO:0000256" key="11">
    <source>
        <dbReference type="ARBA" id="ARBA00034036"/>
    </source>
</evidence>
<feature type="transmembrane region" description="Helical" evidence="16">
    <location>
        <begin position="1112"/>
        <end position="1132"/>
    </location>
</feature>
<dbReference type="InterPro" id="IPR044492">
    <property type="entry name" value="P_typ_ATPase_HD_dom"/>
</dbReference>
<evidence type="ECO:0000256" key="12">
    <source>
        <dbReference type="ARBA" id="ARBA00054150"/>
    </source>
</evidence>
<dbReference type="PRINTS" id="PR00119">
    <property type="entry name" value="CATATPASE"/>
</dbReference>
<feature type="transmembrane region" description="Helical" evidence="16">
    <location>
        <begin position="1073"/>
        <end position="1092"/>
    </location>
</feature>
<evidence type="ECO:0000313" key="20">
    <source>
        <dbReference type="Proteomes" id="UP000828251"/>
    </source>
</evidence>
<dbReference type="GO" id="GO:0045332">
    <property type="term" value="P:phospholipid translocation"/>
    <property type="evidence" value="ECO:0007669"/>
    <property type="project" value="TreeGrafter"/>
</dbReference>
<dbReference type="FunFam" id="3.40.1110.10:FF:000042">
    <property type="entry name" value="Phospholipid-transporting ATPase"/>
    <property type="match status" value="1"/>
</dbReference>
<feature type="binding site" evidence="14">
    <location>
        <position position="731"/>
    </location>
    <ligand>
        <name>ATP</name>
        <dbReference type="ChEBI" id="CHEBI:30616"/>
    </ligand>
</feature>
<dbReference type="GO" id="GO:0140326">
    <property type="term" value="F:ATPase-coupled intramembrane lipid transporter activity"/>
    <property type="evidence" value="ECO:0007669"/>
    <property type="project" value="UniProtKB-EC"/>
</dbReference>
<dbReference type="SFLD" id="SFLDG00002">
    <property type="entry name" value="C1.7:_P-type_atpase_like"/>
    <property type="match status" value="1"/>
</dbReference>
<dbReference type="InterPro" id="IPR023299">
    <property type="entry name" value="ATPase_P-typ_cyto_dom_N"/>
</dbReference>
<evidence type="ECO:0000256" key="2">
    <source>
        <dbReference type="ARBA" id="ARBA00008109"/>
    </source>
</evidence>
<comment type="similarity">
    <text evidence="2 16">Belongs to the cation transport ATPase (P-type) (TC 3.A.3) family. Type IV subfamily.</text>
</comment>
<evidence type="ECO:0000256" key="7">
    <source>
        <dbReference type="ARBA" id="ARBA00022842"/>
    </source>
</evidence>
<evidence type="ECO:0000256" key="3">
    <source>
        <dbReference type="ARBA" id="ARBA00022692"/>
    </source>
</evidence>
<dbReference type="NCBIfam" id="TIGR01652">
    <property type="entry name" value="ATPase-Plipid"/>
    <property type="match status" value="1"/>
</dbReference>
<dbReference type="OrthoDB" id="377733at2759"/>
<keyword evidence="10 16" id="KW-0472">Membrane</keyword>
<reference evidence="19 20" key="1">
    <citation type="journal article" date="2021" name="Plant Biotechnol. J.">
        <title>Multi-omics assisted identification of the key and species-specific regulatory components of drought-tolerant mechanisms in Gossypium stocksii.</title>
        <authorList>
            <person name="Yu D."/>
            <person name="Ke L."/>
            <person name="Zhang D."/>
            <person name="Wu Y."/>
            <person name="Sun Y."/>
            <person name="Mei J."/>
            <person name="Sun J."/>
            <person name="Sun Y."/>
        </authorList>
    </citation>
    <scope>NUCLEOTIDE SEQUENCE [LARGE SCALE GENOMIC DNA]</scope>
    <source>
        <strain evidence="20">cv. E1</strain>
        <tissue evidence="19">Leaf</tissue>
    </source>
</reference>
<feature type="transmembrane region" description="Helical" evidence="16">
    <location>
        <begin position="1047"/>
        <end position="1066"/>
    </location>
</feature>
<accession>A0A9D3V941</accession>
<dbReference type="Proteomes" id="UP000828251">
    <property type="component" value="Unassembled WGS sequence"/>
</dbReference>
<evidence type="ECO:0000256" key="6">
    <source>
        <dbReference type="ARBA" id="ARBA00022840"/>
    </source>
</evidence>
<comment type="catalytic activity">
    <reaction evidence="11 16">
        <text>ATP + H2O + phospholipidSide 1 = ADP + phosphate + phospholipidSide 2.</text>
        <dbReference type="EC" id="7.6.2.1"/>
    </reaction>
</comment>
<feature type="domain" description="P-type ATPase C-terminal" evidence="18">
    <location>
        <begin position="891"/>
        <end position="1141"/>
    </location>
</feature>
<evidence type="ECO:0000256" key="5">
    <source>
        <dbReference type="ARBA" id="ARBA00022741"/>
    </source>
</evidence>
<dbReference type="InterPro" id="IPR032631">
    <property type="entry name" value="P-type_ATPase_N"/>
</dbReference>
<name>A0A9D3V941_9ROSI</name>
<dbReference type="Pfam" id="PF16212">
    <property type="entry name" value="PhoLip_ATPase_C"/>
    <property type="match status" value="1"/>
</dbReference>
<evidence type="ECO:0000313" key="19">
    <source>
        <dbReference type="EMBL" id="KAH1074499.1"/>
    </source>
</evidence>
<feature type="binding site" evidence="14">
    <location>
        <position position="428"/>
    </location>
    <ligand>
        <name>ATP</name>
        <dbReference type="ChEBI" id="CHEBI:30616"/>
    </ligand>
</feature>
<dbReference type="InterPro" id="IPR023298">
    <property type="entry name" value="ATPase_P-typ_TM_dom_sf"/>
</dbReference>
<dbReference type="PANTHER" id="PTHR24092:SF175">
    <property type="entry name" value="PHOSPHOLIPID-TRANSPORTING ATPASE"/>
    <property type="match status" value="1"/>
</dbReference>
<dbReference type="Pfam" id="PF13246">
    <property type="entry name" value="Cation_ATPase"/>
    <property type="match status" value="1"/>
</dbReference>
<feature type="transmembrane region" description="Helical" evidence="16">
    <location>
        <begin position="955"/>
        <end position="975"/>
    </location>
</feature>
<comment type="subcellular location">
    <subcellularLocation>
        <location evidence="1 16">Membrane</location>
        <topology evidence="1 16">Multi-pass membrane protein</topology>
    </subcellularLocation>
</comment>
<dbReference type="PROSITE" id="PS00154">
    <property type="entry name" value="ATPASE_E1_E2"/>
    <property type="match status" value="1"/>
</dbReference>
<comment type="cofactor">
    <cofactor evidence="15">
        <name>Mg(2+)</name>
        <dbReference type="ChEBI" id="CHEBI:18420"/>
    </cofactor>
</comment>
<dbReference type="NCBIfam" id="TIGR01494">
    <property type="entry name" value="ATPase_P-type"/>
    <property type="match status" value="2"/>
</dbReference>
<keyword evidence="8 16" id="KW-1278">Translocase</keyword>
<dbReference type="InterPro" id="IPR001757">
    <property type="entry name" value="P_typ_ATPase"/>
</dbReference>
<evidence type="ECO:0000259" key="18">
    <source>
        <dbReference type="Pfam" id="PF16212"/>
    </source>
</evidence>
<feature type="binding site" evidence="14">
    <location>
        <position position="615"/>
    </location>
    <ligand>
        <name>ATP</name>
        <dbReference type="ChEBI" id="CHEBI:30616"/>
    </ligand>
</feature>
<feature type="transmembrane region" description="Helical" evidence="16">
    <location>
        <begin position="926"/>
        <end position="943"/>
    </location>
</feature>
<feature type="transmembrane region" description="Helical" evidence="16">
    <location>
        <begin position="79"/>
        <end position="95"/>
    </location>
</feature>
<dbReference type="SFLD" id="SFLDS00003">
    <property type="entry name" value="Haloacid_Dehalogenase"/>
    <property type="match status" value="1"/>
</dbReference>
<comment type="function">
    <text evidence="12">Involved in transport of phospholipids.</text>
</comment>
<evidence type="ECO:0000256" key="1">
    <source>
        <dbReference type="ARBA" id="ARBA00004141"/>
    </source>
</evidence>
<feature type="transmembrane region" description="Helical" evidence="16">
    <location>
        <begin position="302"/>
        <end position="323"/>
    </location>
</feature>
<evidence type="ECO:0000256" key="15">
    <source>
        <dbReference type="PIRSR" id="PIRSR606539-3"/>
    </source>
</evidence>
<keyword evidence="20" id="KW-1185">Reference proteome</keyword>
<feature type="binding site" evidence="15">
    <location>
        <position position="427"/>
    </location>
    <ligand>
        <name>Mg(2+)</name>
        <dbReference type="ChEBI" id="CHEBI:18420"/>
    </ligand>
</feature>
<dbReference type="SUPFAM" id="SSF81653">
    <property type="entry name" value="Calcium ATPase, transduction domain A"/>
    <property type="match status" value="1"/>
</dbReference>
<dbReference type="Gene3D" id="3.40.50.1000">
    <property type="entry name" value="HAD superfamily/HAD-like"/>
    <property type="match status" value="1"/>
</dbReference>
<feature type="domain" description="P-type ATPase N-terminal" evidence="17">
    <location>
        <begin position="40"/>
        <end position="106"/>
    </location>
</feature>
<dbReference type="InterPro" id="IPR006539">
    <property type="entry name" value="P-type_ATPase_IV"/>
</dbReference>
<evidence type="ECO:0000256" key="9">
    <source>
        <dbReference type="ARBA" id="ARBA00022989"/>
    </source>
</evidence>
<feature type="binding site" evidence="15">
    <location>
        <position position="429"/>
    </location>
    <ligand>
        <name>Mg(2+)</name>
        <dbReference type="ChEBI" id="CHEBI:18420"/>
    </ligand>
</feature>
<dbReference type="SUPFAM" id="SSF56784">
    <property type="entry name" value="HAD-like"/>
    <property type="match status" value="1"/>
</dbReference>
<evidence type="ECO:0000256" key="14">
    <source>
        <dbReference type="PIRSR" id="PIRSR606539-2"/>
    </source>
</evidence>
<dbReference type="FunFam" id="2.70.150.10:FF:000023">
    <property type="entry name" value="Phospholipid-transporting ATPase"/>
    <property type="match status" value="1"/>
</dbReference>
<dbReference type="FunFam" id="3.40.50.1000:FF:000014">
    <property type="entry name" value="Phospholipid-transporting ATPase"/>
    <property type="match status" value="1"/>
</dbReference>
<dbReference type="GO" id="GO:0005524">
    <property type="term" value="F:ATP binding"/>
    <property type="evidence" value="ECO:0007669"/>
    <property type="project" value="UniProtKB-UniRule"/>
</dbReference>
<dbReference type="InterPro" id="IPR032630">
    <property type="entry name" value="P_typ_ATPase_c"/>
</dbReference>
<dbReference type="Gene3D" id="3.40.1110.10">
    <property type="entry name" value="Calcium-transporting ATPase, cytoplasmic domain N"/>
    <property type="match status" value="1"/>
</dbReference>
<keyword evidence="6 14" id="KW-0067">ATP-binding</keyword>
<keyword evidence="3 16" id="KW-0812">Transmembrane</keyword>
<protein>
    <recommendedName>
        <fullName evidence="16">Phospholipid-transporting ATPase</fullName>
        <ecNumber evidence="16">7.6.2.1</ecNumber>
    </recommendedName>
</protein>
<dbReference type="Pfam" id="PF16209">
    <property type="entry name" value="PhoLip_ATPase_N"/>
    <property type="match status" value="1"/>
</dbReference>
<dbReference type="GO" id="GO:0016887">
    <property type="term" value="F:ATP hydrolysis activity"/>
    <property type="evidence" value="ECO:0007669"/>
    <property type="project" value="InterPro"/>
</dbReference>
<feature type="binding site" evidence="14">
    <location>
        <position position="869"/>
    </location>
    <ligand>
        <name>ATP</name>
        <dbReference type="ChEBI" id="CHEBI:30616"/>
    </ligand>
</feature>
<feature type="active site" description="4-aspartylphosphate intermediate" evidence="13">
    <location>
        <position position="427"/>
    </location>
</feature>
<dbReference type="SFLD" id="SFLDF00027">
    <property type="entry name" value="p-type_atpase"/>
    <property type="match status" value="1"/>
</dbReference>
<dbReference type="SUPFAM" id="SSF81660">
    <property type="entry name" value="Metal cation-transporting ATPase, ATP-binding domain N"/>
    <property type="match status" value="1"/>
</dbReference>